<dbReference type="InterPro" id="IPR023198">
    <property type="entry name" value="PGP-like_dom2"/>
</dbReference>
<dbReference type="PANTHER" id="PTHR46193:SF18">
    <property type="entry name" value="HEXITOL PHOSPHATASE B"/>
    <property type="match status" value="1"/>
</dbReference>
<evidence type="ECO:0000256" key="4">
    <source>
        <dbReference type="ARBA" id="ARBA00022723"/>
    </source>
</evidence>
<evidence type="ECO:0000313" key="13">
    <source>
        <dbReference type="Proteomes" id="UP001235712"/>
    </source>
</evidence>
<evidence type="ECO:0000313" key="12">
    <source>
        <dbReference type="EMBL" id="MDP9827344.1"/>
    </source>
</evidence>
<organism evidence="12 13">
    <name type="scientific">Kineosporia succinea</name>
    <dbReference type="NCBI Taxonomy" id="84632"/>
    <lineage>
        <taxon>Bacteria</taxon>
        <taxon>Bacillati</taxon>
        <taxon>Actinomycetota</taxon>
        <taxon>Actinomycetes</taxon>
        <taxon>Kineosporiales</taxon>
        <taxon>Kineosporiaceae</taxon>
        <taxon>Kineosporia</taxon>
    </lineage>
</organism>
<dbReference type="NCBIfam" id="TIGR02009">
    <property type="entry name" value="PGMB-YQAB-SF"/>
    <property type="match status" value="1"/>
</dbReference>
<accession>A0ABT9P3T8</accession>
<comment type="caution">
    <text evidence="12">The sequence shown here is derived from an EMBL/GenBank/DDBJ whole genome shotgun (WGS) entry which is preliminary data.</text>
</comment>
<dbReference type="InterPro" id="IPR010976">
    <property type="entry name" value="B-phosphoglucomutase_hydrolase"/>
</dbReference>
<dbReference type="RefSeq" id="WP_307243264.1">
    <property type="nucleotide sequence ID" value="NZ_JAUSQZ010000001.1"/>
</dbReference>
<evidence type="ECO:0000256" key="7">
    <source>
        <dbReference type="ARBA" id="ARBA00023277"/>
    </source>
</evidence>
<evidence type="ECO:0000256" key="1">
    <source>
        <dbReference type="ARBA" id="ARBA00001946"/>
    </source>
</evidence>
<evidence type="ECO:0000256" key="10">
    <source>
        <dbReference type="ARBA" id="ARBA00044991"/>
    </source>
</evidence>
<evidence type="ECO:0000256" key="6">
    <source>
        <dbReference type="ARBA" id="ARBA00023235"/>
    </source>
</evidence>
<dbReference type="Gene3D" id="3.40.50.1000">
    <property type="entry name" value="HAD superfamily/HAD-like"/>
    <property type="match status" value="1"/>
</dbReference>
<dbReference type="InterPro" id="IPR051600">
    <property type="entry name" value="Beta-PGM-like"/>
</dbReference>
<dbReference type="Proteomes" id="UP001235712">
    <property type="component" value="Unassembled WGS sequence"/>
</dbReference>
<keyword evidence="6" id="KW-0413">Isomerase</keyword>
<keyword evidence="12" id="KW-0378">Hydrolase</keyword>
<reference evidence="12 13" key="1">
    <citation type="submission" date="2023-07" db="EMBL/GenBank/DDBJ databases">
        <title>Sequencing the genomes of 1000 actinobacteria strains.</title>
        <authorList>
            <person name="Klenk H.-P."/>
        </authorList>
    </citation>
    <scope>NUCLEOTIDE SEQUENCE [LARGE SCALE GENOMIC DNA]</scope>
    <source>
        <strain evidence="12 13">DSM 44388</strain>
    </source>
</reference>
<sequence>MSDPQIARPRDVGLPEPVLACLFDLDGVITDTASVHASAWKEMFDSYLQERAERLGEEFVPFGIATDYVKYVDGKRRQDGTRSFLASRNITLPEGESDDSPETESINGLGTRKNNLVHAKIASEGVTVYEGSVRYLEAAQAAGLRIAVVSSSANTAEILKVTGLEKFVEARVDAQHAIANGLHGKPSPETFVEGARLLGVETRQAVVFEDAIAGVEAGRDGDFGLVVGVDRVGHAAALSQHGADVVVTDLAQLIDNAA</sequence>
<dbReference type="EC" id="5.4.2.6" evidence="9"/>
<evidence type="ECO:0000256" key="9">
    <source>
        <dbReference type="ARBA" id="ARBA00044968"/>
    </source>
</evidence>
<keyword evidence="13" id="KW-1185">Reference proteome</keyword>
<dbReference type="InterPro" id="IPR006118">
    <property type="entry name" value="Recombinase_CS"/>
</dbReference>
<comment type="catalytic activity">
    <reaction evidence="8">
        <text>beta-D-glucose 1-phosphate = beta-D-glucose 6-phosphate</text>
        <dbReference type="Rhea" id="RHEA:20113"/>
        <dbReference type="ChEBI" id="CHEBI:57684"/>
        <dbReference type="ChEBI" id="CHEBI:58247"/>
        <dbReference type="EC" id="5.4.2.6"/>
    </reaction>
</comment>
<keyword evidence="5" id="KW-0460">Magnesium</keyword>
<comment type="similarity">
    <text evidence="2">Belongs to the HAD-like hydrolase superfamily. CbbY/CbbZ/Gph/YieH family.</text>
</comment>
<dbReference type="GO" id="GO:0016787">
    <property type="term" value="F:hydrolase activity"/>
    <property type="evidence" value="ECO:0007669"/>
    <property type="project" value="UniProtKB-KW"/>
</dbReference>
<evidence type="ECO:0000256" key="3">
    <source>
        <dbReference type="ARBA" id="ARBA00022553"/>
    </source>
</evidence>
<name>A0ABT9P3T8_9ACTN</name>
<protein>
    <recommendedName>
        <fullName evidence="10">Beta-phosphoglucomutase</fullName>
        <ecNumber evidence="9">5.4.2.6</ecNumber>
    </recommendedName>
</protein>
<keyword evidence="4" id="KW-0479">Metal-binding</keyword>
<gene>
    <name evidence="12" type="ORF">J2S57_003093</name>
</gene>
<evidence type="ECO:0000256" key="11">
    <source>
        <dbReference type="SAM" id="MobiDB-lite"/>
    </source>
</evidence>
<dbReference type="PROSITE" id="PS00398">
    <property type="entry name" value="RECOMBINASES_2"/>
    <property type="match status" value="1"/>
</dbReference>
<dbReference type="EMBL" id="JAUSQZ010000001">
    <property type="protein sequence ID" value="MDP9827344.1"/>
    <property type="molecule type" value="Genomic_DNA"/>
</dbReference>
<dbReference type="NCBIfam" id="TIGR01509">
    <property type="entry name" value="HAD-SF-IA-v3"/>
    <property type="match status" value="1"/>
</dbReference>
<dbReference type="SFLD" id="SFLDS00003">
    <property type="entry name" value="Haloacid_Dehalogenase"/>
    <property type="match status" value="1"/>
</dbReference>
<comment type="cofactor">
    <cofactor evidence="1">
        <name>Mg(2+)</name>
        <dbReference type="ChEBI" id="CHEBI:18420"/>
    </cofactor>
</comment>
<dbReference type="SFLD" id="SFLDG01129">
    <property type="entry name" value="C1.5:_HAD__Beta-PGM__Phosphata"/>
    <property type="match status" value="1"/>
</dbReference>
<evidence type="ECO:0000256" key="2">
    <source>
        <dbReference type="ARBA" id="ARBA00006171"/>
    </source>
</evidence>
<keyword evidence="7" id="KW-0119">Carbohydrate metabolism</keyword>
<keyword evidence="3" id="KW-0597">Phosphoprotein</keyword>
<evidence type="ECO:0000256" key="5">
    <source>
        <dbReference type="ARBA" id="ARBA00022842"/>
    </source>
</evidence>
<dbReference type="PANTHER" id="PTHR46193">
    <property type="entry name" value="6-PHOSPHOGLUCONATE PHOSPHATASE"/>
    <property type="match status" value="1"/>
</dbReference>
<proteinExistence type="inferred from homology"/>
<dbReference type="InterPro" id="IPR006439">
    <property type="entry name" value="HAD-SF_hydro_IA"/>
</dbReference>
<dbReference type="InterPro" id="IPR036412">
    <property type="entry name" value="HAD-like_sf"/>
</dbReference>
<dbReference type="SUPFAM" id="SSF56784">
    <property type="entry name" value="HAD-like"/>
    <property type="match status" value="1"/>
</dbReference>
<dbReference type="InterPro" id="IPR023214">
    <property type="entry name" value="HAD_sf"/>
</dbReference>
<feature type="region of interest" description="Disordered" evidence="11">
    <location>
        <begin position="89"/>
        <end position="109"/>
    </location>
</feature>
<evidence type="ECO:0000256" key="8">
    <source>
        <dbReference type="ARBA" id="ARBA00044926"/>
    </source>
</evidence>
<dbReference type="Gene3D" id="1.10.150.240">
    <property type="entry name" value="Putative phosphatase, domain 2"/>
    <property type="match status" value="1"/>
</dbReference>
<dbReference type="Pfam" id="PF00702">
    <property type="entry name" value="Hydrolase"/>
    <property type="match status" value="1"/>
</dbReference>